<dbReference type="OrthoDB" id="5078890at2"/>
<dbReference type="Proteomes" id="UP000293852">
    <property type="component" value="Unassembled WGS sequence"/>
</dbReference>
<sequence length="730" mass="77221">MTYHTDRRPDEGDLALITEYDAHLSARHTELETTVTVLAQALAGLDESAWDGDAGSAWRTSLAEPRARLDAACARLSNLRPALSAYVTGVEGLATRAQPQRDKLDAAEEELRRLYWSSDYIGAWCAADDDARDRIRQELHEEAVRAQEEAWGALRDLHQERREIDAALCDALRVGEPAGWGDLRTALLHVGVNCVEDLDADGVGAAIFALAATIAAGDGSEQDVRDLTTLFGAWGTDHHVMARVFLQLGGGGTTRLIDELGHGVVEANFAPALALGLAQAIRSGLGNGSSRWTQSTASRFAMGMVDGGAAPSATGFLFGDAAGAPLGATLTVAMADLVDRRERDPNSMGHGMPWRDTTPMAGGRILAFLEDEEAGLRVDDLAGRVLQTLGQHPDEALAWLTDTGADPYGDGEIGVSRADYWFGERDWSAQTTGDGFEGPSALWAGAQQATGSLLDPHGGDPDVRRSVAALSTRVFELLSGNEQLVPDNLSAAGSVALATAIAQQIPQLAEYPMTHNSKEGGLLEAGILGGPDVWLVNAEQDWVADLYGVAAYDESGHRVLAVATSEYQESVVAYAASPDSPLSGGEAIERVLGTQAALEGAPVGSHLATGAAHDQQLRDTLGDVSSLVGLVPVPGGTLGGYTAGEAAGWFAEALGDSWATEYNEALAAERGGEDAREAIMRERLTTIIDTYVAHGVMGRPEDTLEYVNGLIDGYDDGFGNWAREAERGER</sequence>
<proteinExistence type="predicted"/>
<organism evidence="1 2">
    <name type="scientific">Xylanimonas ulmi</name>
    <dbReference type="NCBI Taxonomy" id="228973"/>
    <lineage>
        <taxon>Bacteria</taxon>
        <taxon>Bacillati</taxon>
        <taxon>Actinomycetota</taxon>
        <taxon>Actinomycetes</taxon>
        <taxon>Micrococcales</taxon>
        <taxon>Promicromonosporaceae</taxon>
        <taxon>Xylanimonas</taxon>
    </lineage>
</organism>
<protein>
    <submittedName>
        <fullName evidence="1">Uncharacterized protein</fullName>
    </submittedName>
</protein>
<gene>
    <name evidence="1" type="ORF">EV386_1321</name>
</gene>
<dbReference type="AlphaFoldDB" id="A0A4V2EXX8"/>
<evidence type="ECO:0000313" key="2">
    <source>
        <dbReference type="Proteomes" id="UP000293852"/>
    </source>
</evidence>
<keyword evidence="2" id="KW-1185">Reference proteome</keyword>
<reference evidence="1 2" key="1">
    <citation type="submission" date="2019-02" db="EMBL/GenBank/DDBJ databases">
        <title>Sequencing the genomes of 1000 actinobacteria strains.</title>
        <authorList>
            <person name="Klenk H.-P."/>
        </authorList>
    </citation>
    <scope>NUCLEOTIDE SEQUENCE [LARGE SCALE GENOMIC DNA]</scope>
    <source>
        <strain evidence="1 2">DSM 16932</strain>
    </source>
</reference>
<comment type="caution">
    <text evidence="1">The sequence shown here is derived from an EMBL/GenBank/DDBJ whole genome shotgun (WGS) entry which is preliminary data.</text>
</comment>
<dbReference type="EMBL" id="SGWX01000001">
    <property type="protein sequence ID" value="RZS61040.1"/>
    <property type="molecule type" value="Genomic_DNA"/>
</dbReference>
<dbReference type="RefSeq" id="WP_130413430.1">
    <property type="nucleotide sequence ID" value="NZ_SGWX01000001.1"/>
</dbReference>
<evidence type="ECO:0000313" key="1">
    <source>
        <dbReference type="EMBL" id="RZS61040.1"/>
    </source>
</evidence>
<accession>A0A4V2EXX8</accession>
<name>A0A4V2EXX8_9MICO</name>